<feature type="domain" description="ATPase dynein-related AAA" evidence="1">
    <location>
        <begin position="356"/>
        <end position="484"/>
    </location>
</feature>
<gene>
    <name evidence="2" type="ORF">UFOPK3564_00178</name>
</gene>
<name>A0A6J7FIX9_9ZZZZ</name>
<proteinExistence type="predicted"/>
<dbReference type="GO" id="GO:0005524">
    <property type="term" value="F:ATP binding"/>
    <property type="evidence" value="ECO:0007669"/>
    <property type="project" value="InterPro"/>
</dbReference>
<dbReference type="SUPFAM" id="SSF52540">
    <property type="entry name" value="P-loop containing nucleoside triphosphate hydrolases"/>
    <property type="match status" value="1"/>
</dbReference>
<dbReference type="InterPro" id="IPR027417">
    <property type="entry name" value="P-loop_NTPase"/>
</dbReference>
<dbReference type="PANTHER" id="PTHR37291">
    <property type="entry name" value="5-METHYLCYTOSINE-SPECIFIC RESTRICTION ENZYME B"/>
    <property type="match status" value="1"/>
</dbReference>
<reference evidence="2" key="1">
    <citation type="submission" date="2020-05" db="EMBL/GenBank/DDBJ databases">
        <authorList>
            <person name="Chiriac C."/>
            <person name="Salcher M."/>
            <person name="Ghai R."/>
            <person name="Kavagutti S V."/>
        </authorList>
    </citation>
    <scope>NUCLEOTIDE SEQUENCE</scope>
</reference>
<evidence type="ECO:0000313" key="2">
    <source>
        <dbReference type="EMBL" id="CAB4893888.1"/>
    </source>
</evidence>
<dbReference type="PANTHER" id="PTHR37291:SF1">
    <property type="entry name" value="TYPE IV METHYL-DIRECTED RESTRICTION ENZYME ECOKMCRB SUBUNIT"/>
    <property type="match status" value="1"/>
</dbReference>
<dbReference type="Pfam" id="PF07728">
    <property type="entry name" value="AAA_5"/>
    <property type="match status" value="1"/>
</dbReference>
<dbReference type="EMBL" id="CAFBMK010000006">
    <property type="protein sequence ID" value="CAB4893888.1"/>
    <property type="molecule type" value="Genomic_DNA"/>
</dbReference>
<sequence>MARYAEGPRDQVDLVVGQWVERCILDDRSLLFPDRAHVWTGANLAWVFAALKDGALVGTAGGGKFDSKWKLQLESASPDQRVLAADVMVVYFLFTNAVSGEKKRQLVDLSLGDAAGDSAPAADVLAALDQGIGDPGMHFNLGRDVHLRFLLDAARRLKDRPSDELQGLLASPWELAAVIDDGGEPTHAMRHVLLHLLRPDEFERIANGAHKSAIVSAFDGMLEDVEAADNDERLFALRKRVAEYVPGAPGMNHEAGPDFYYSPLKEMWRGGGLAGGEGASDIEALEWKKQIVLHGPPGTGKTREAEELGGALIRRAALKAWGPARYFASEDELTALVSRQSVGAGGLETAGGVPPSNVFWVQLHPAYGYSEFVRGLRLEGNTTRYEPGLLPQIVEHYHAQPEDQRFPVVLVLDEMNRTDLSAMLGEAFSLLEGDKRDKVLVLPGQNKGEPAATLALPGDLYVIGTMNEIDQSVEALDFALRRRFLWKDCRFEADALYDMIRGAWGKLVPSRFKFVNAEEQVRQLGDRAVALNEAIASSPELGRPYEIGHSQFAEVTFFLGKSLASRKSVQLGTYLWTGKGKPQPALTDLWSWSLGPLLEQYLAGSDVRDAELKRLRSVFLDGASPA</sequence>
<dbReference type="GO" id="GO:0016887">
    <property type="term" value="F:ATP hydrolysis activity"/>
    <property type="evidence" value="ECO:0007669"/>
    <property type="project" value="InterPro"/>
</dbReference>
<dbReference type="InterPro" id="IPR052934">
    <property type="entry name" value="Methyl-DNA_Rec/Restrict_Enz"/>
</dbReference>
<dbReference type="InterPro" id="IPR011704">
    <property type="entry name" value="ATPase_dyneun-rel_AAA"/>
</dbReference>
<dbReference type="AlphaFoldDB" id="A0A6J7FIX9"/>
<dbReference type="Gene3D" id="3.40.50.300">
    <property type="entry name" value="P-loop containing nucleotide triphosphate hydrolases"/>
    <property type="match status" value="1"/>
</dbReference>
<protein>
    <submittedName>
        <fullName evidence="2">Unannotated protein</fullName>
    </submittedName>
</protein>
<accession>A0A6J7FIX9</accession>
<evidence type="ECO:0000259" key="1">
    <source>
        <dbReference type="Pfam" id="PF07728"/>
    </source>
</evidence>
<organism evidence="2">
    <name type="scientific">freshwater metagenome</name>
    <dbReference type="NCBI Taxonomy" id="449393"/>
    <lineage>
        <taxon>unclassified sequences</taxon>
        <taxon>metagenomes</taxon>
        <taxon>ecological metagenomes</taxon>
    </lineage>
</organism>